<accession>A0A8J3QP35</accession>
<evidence type="ECO:0008006" key="4">
    <source>
        <dbReference type="Google" id="ProtNLM"/>
    </source>
</evidence>
<feature type="signal peptide" evidence="1">
    <location>
        <begin position="1"/>
        <end position="22"/>
    </location>
</feature>
<dbReference type="PROSITE" id="PS51257">
    <property type="entry name" value="PROKAR_LIPOPROTEIN"/>
    <property type="match status" value="1"/>
</dbReference>
<reference evidence="2" key="1">
    <citation type="submission" date="2021-01" db="EMBL/GenBank/DDBJ databases">
        <title>Whole genome shotgun sequence of Rugosimonospora africana NBRC 104875.</title>
        <authorList>
            <person name="Komaki H."/>
            <person name="Tamura T."/>
        </authorList>
    </citation>
    <scope>NUCLEOTIDE SEQUENCE</scope>
    <source>
        <strain evidence="2">NBRC 104875</strain>
    </source>
</reference>
<dbReference type="EMBL" id="BONZ01000016">
    <property type="protein sequence ID" value="GIH13759.1"/>
    <property type="molecule type" value="Genomic_DNA"/>
</dbReference>
<gene>
    <name evidence="2" type="ORF">Raf01_19310</name>
</gene>
<dbReference type="AlphaFoldDB" id="A0A8J3QP35"/>
<evidence type="ECO:0000313" key="3">
    <source>
        <dbReference type="Proteomes" id="UP000642748"/>
    </source>
</evidence>
<protein>
    <recommendedName>
        <fullName evidence="4">DUF3558 domain-containing protein</fullName>
    </recommendedName>
</protein>
<keyword evidence="1" id="KW-0732">Signal</keyword>
<organism evidence="2 3">
    <name type="scientific">Rugosimonospora africana</name>
    <dbReference type="NCBI Taxonomy" id="556532"/>
    <lineage>
        <taxon>Bacteria</taxon>
        <taxon>Bacillati</taxon>
        <taxon>Actinomycetota</taxon>
        <taxon>Actinomycetes</taxon>
        <taxon>Micromonosporales</taxon>
        <taxon>Micromonosporaceae</taxon>
        <taxon>Rugosimonospora</taxon>
    </lineage>
</organism>
<evidence type="ECO:0000313" key="2">
    <source>
        <dbReference type="EMBL" id="GIH13759.1"/>
    </source>
</evidence>
<dbReference type="RefSeq" id="WP_203917441.1">
    <property type="nucleotide sequence ID" value="NZ_BONZ01000016.1"/>
</dbReference>
<name>A0A8J3QP35_9ACTN</name>
<proteinExistence type="predicted"/>
<comment type="caution">
    <text evidence="2">The sequence shown here is derived from an EMBL/GenBank/DDBJ whole genome shotgun (WGS) entry which is preliminary data.</text>
</comment>
<dbReference type="Proteomes" id="UP000642748">
    <property type="component" value="Unassembled WGS sequence"/>
</dbReference>
<evidence type="ECO:0000256" key="1">
    <source>
        <dbReference type="SAM" id="SignalP"/>
    </source>
</evidence>
<keyword evidence="3" id="KW-1185">Reference proteome</keyword>
<sequence length="187" mass="18762">MRRWLTGAVCAVTLLGAGLTGAGCGGDDAPVGTFIPPVASREPAESAGGACQLFDYDVIKAQLGIDFDIAASGNVDATYTCVLQQTESGVPDLSLAVTATEADNETFKKTVTPKGSASVSGLGKIAYSSSVAAGSGAGPGLEVGWLSGNQRLIVLRYRSANGTAGGDVNALLPKLVALAKQIDLSTA</sequence>
<feature type="chain" id="PRO_5038722697" description="DUF3558 domain-containing protein" evidence="1">
    <location>
        <begin position="23"/>
        <end position="187"/>
    </location>
</feature>